<dbReference type="SUPFAM" id="SSF55729">
    <property type="entry name" value="Acyl-CoA N-acyltransferases (Nat)"/>
    <property type="match status" value="1"/>
</dbReference>
<dbReference type="KEGG" id="anf:AQPE_0102"/>
<dbReference type="RefSeq" id="WP_318349080.1">
    <property type="nucleotide sequence ID" value="NZ_AP018694.1"/>
</dbReference>
<protein>
    <submittedName>
        <fullName evidence="7">Hemolysin</fullName>
    </submittedName>
</protein>
<accession>A0A5K7S377</accession>
<proteinExistence type="predicted"/>
<dbReference type="EMBL" id="AP018694">
    <property type="protein sequence ID" value="BBE15966.1"/>
    <property type="molecule type" value="Genomic_DNA"/>
</dbReference>
<dbReference type="GO" id="GO:0006629">
    <property type="term" value="P:lipid metabolic process"/>
    <property type="evidence" value="ECO:0007669"/>
    <property type="project" value="UniProtKB-KW"/>
</dbReference>
<dbReference type="InterPro" id="IPR052351">
    <property type="entry name" value="Ornithine_N-alpha-AT"/>
</dbReference>
<dbReference type="SUPFAM" id="SSF69593">
    <property type="entry name" value="Glycerol-3-phosphate (1)-acyltransferase"/>
    <property type="match status" value="1"/>
</dbReference>
<keyword evidence="3" id="KW-0808">Transferase</keyword>
<gene>
    <name evidence="7" type="ORF">AQPE_0102</name>
</gene>
<name>A0A5K7S377_9BACT</name>
<keyword evidence="5" id="KW-0012">Acyltransferase</keyword>
<dbReference type="Pfam" id="PF13444">
    <property type="entry name" value="Acetyltransf_5"/>
    <property type="match status" value="1"/>
</dbReference>
<keyword evidence="4" id="KW-0443">Lipid metabolism</keyword>
<dbReference type="AlphaFoldDB" id="A0A5K7S377"/>
<dbReference type="PANTHER" id="PTHR37323:SF1">
    <property type="entry name" value="L-ORNITHINE N(ALPHA)-ACYLTRANSFERASE"/>
    <property type="match status" value="1"/>
</dbReference>
<dbReference type="InterPro" id="IPR016181">
    <property type="entry name" value="Acyl_CoA_acyltransferase"/>
</dbReference>
<dbReference type="InterPro" id="IPR045746">
    <property type="entry name" value="ACT14924-like_Acyltransf_dom"/>
</dbReference>
<sequence length="602" mass="69894">MELFKPKDILKANPKLSFIGGEHFARFLMLLLRFDKLNRVYDQIGDKVGLEFIDELIKILNINFLYDVEELQKRIPKTGPVIVVSNHPFGGLESILLIKILSMVRSDVQIVSTQLLQKIDPIREFFLEEDTFQKKSDKSTLTSGTDQASVHLENGGILCLFPSGDVSQFDAYRVLSDTQWQYNTLKFIRQQKVPVVPIHFQGNNSRLFYMMGNILPSLKNMKLPTEILYQHKKPVKIRIGNPILVPEQDKFTDIYQYGRYLRAKTYLLCSKIEVKRFFNYSLKRQQRIEPVAEPIAHEKIMAELQSLSAEFLLFKMKSYSVYCVPTKKIPNILLEIGRLREITFRQVGEGTNRSIDLDEFDLYYNQMFIWDNETEMIAGAYRIGKGADILHQYGVRGFYIQSLFKIKDDLQDMLSQSMELGRSFVVKEYQRKPMPLFLLWKGILYFALKNPEYRYLMGPVSVSDDYSTTSKEMIIKFIMAHHFDWKLAKSITPRNSYKFKTEDQNLNIIMQTMDNDINSLDKFIGDVDELNSGLPVLLKKYIKLNAKIIGFNVDPKFNNCLDGLIALDLCDIPPNTIESLSKEANDSSILQQFHSRKLKEKK</sequence>
<dbReference type="Proteomes" id="UP001193389">
    <property type="component" value="Chromosome"/>
</dbReference>
<evidence type="ECO:0000256" key="4">
    <source>
        <dbReference type="ARBA" id="ARBA00023098"/>
    </source>
</evidence>
<keyword evidence="8" id="KW-1185">Reference proteome</keyword>
<dbReference type="PANTHER" id="PTHR37323">
    <property type="entry name" value="GCN5-RELATED N-ACETYLTRANSFERASE"/>
    <property type="match status" value="1"/>
</dbReference>
<evidence type="ECO:0000256" key="5">
    <source>
        <dbReference type="ARBA" id="ARBA00023315"/>
    </source>
</evidence>
<dbReference type="GO" id="GO:0016746">
    <property type="term" value="F:acyltransferase activity"/>
    <property type="evidence" value="ECO:0007669"/>
    <property type="project" value="UniProtKB-KW"/>
</dbReference>
<feature type="domain" description="Putative acyltransferase ACT14924-like acyltransferase" evidence="6">
    <location>
        <begin position="36"/>
        <end position="271"/>
    </location>
</feature>
<organism evidence="7 8">
    <name type="scientific">Aquipluma nitroreducens</name>
    <dbReference type="NCBI Taxonomy" id="2010828"/>
    <lineage>
        <taxon>Bacteria</taxon>
        <taxon>Pseudomonadati</taxon>
        <taxon>Bacteroidota</taxon>
        <taxon>Bacteroidia</taxon>
        <taxon>Marinilabiliales</taxon>
        <taxon>Prolixibacteraceae</taxon>
        <taxon>Aquipluma</taxon>
    </lineage>
</organism>
<evidence type="ECO:0000256" key="2">
    <source>
        <dbReference type="ARBA" id="ARBA00022516"/>
    </source>
</evidence>
<evidence type="ECO:0000256" key="1">
    <source>
        <dbReference type="ARBA" id="ARBA00005189"/>
    </source>
</evidence>
<comment type="pathway">
    <text evidence="1">Lipid metabolism.</text>
</comment>
<evidence type="ECO:0000259" key="6">
    <source>
        <dbReference type="Pfam" id="PF19576"/>
    </source>
</evidence>
<reference evidence="7" key="1">
    <citation type="journal article" date="2020" name="Int. J. Syst. Evol. Microbiol.">
        <title>Aquipluma nitroreducens gen. nov. sp. nov., a novel facultatively anaerobic bacterium isolated from a freshwater lake.</title>
        <authorList>
            <person name="Watanabe M."/>
            <person name="Kojima H."/>
            <person name="Fukui M."/>
        </authorList>
    </citation>
    <scope>NUCLEOTIDE SEQUENCE</scope>
    <source>
        <strain evidence="7">MeG22</strain>
    </source>
</reference>
<keyword evidence="2" id="KW-0444">Lipid biosynthesis</keyword>
<evidence type="ECO:0000256" key="3">
    <source>
        <dbReference type="ARBA" id="ARBA00022679"/>
    </source>
</evidence>
<evidence type="ECO:0000313" key="8">
    <source>
        <dbReference type="Proteomes" id="UP001193389"/>
    </source>
</evidence>
<dbReference type="Pfam" id="PF19576">
    <property type="entry name" value="Acyltransf_2"/>
    <property type="match status" value="1"/>
</dbReference>
<evidence type="ECO:0000313" key="7">
    <source>
        <dbReference type="EMBL" id="BBE15966.1"/>
    </source>
</evidence>